<evidence type="ECO:0000313" key="1">
    <source>
        <dbReference type="EMBL" id="MBP1921511.1"/>
    </source>
</evidence>
<dbReference type="RefSeq" id="WP_209482892.1">
    <property type="nucleotide sequence ID" value="NZ_JAGGKQ010000003.1"/>
</dbReference>
<sequence length="57" mass="6048">MLRADRARAKRSLATGGKAAGDEAGALEVVTVDLYSPTYKRTIRDLDASGTASTTYK</sequence>
<gene>
    <name evidence="1" type="ORF">J2751_000504</name>
</gene>
<reference evidence="1" key="1">
    <citation type="submission" date="2021-03" db="EMBL/GenBank/DDBJ databases">
        <title>Genomic Encyclopedia of Type Strains, Phase IV (KMG-IV): sequencing the most valuable type-strain genomes for metagenomic binning, comparative biology and taxonomic classification.</title>
        <authorList>
            <person name="Goeker M."/>
        </authorList>
    </citation>
    <scope>NUCLEOTIDE SEQUENCE</scope>
    <source>
        <strain evidence="1">DSM 23564</strain>
    </source>
</reference>
<evidence type="ECO:0000313" key="2">
    <source>
        <dbReference type="Proteomes" id="UP000823588"/>
    </source>
</evidence>
<accession>A0A8T4GDE9</accession>
<organism evidence="1 2">
    <name type="scientific">Halorubrum alkaliphilum</name>
    <dbReference type="NCBI Taxonomy" id="261290"/>
    <lineage>
        <taxon>Archaea</taxon>
        <taxon>Methanobacteriati</taxon>
        <taxon>Methanobacteriota</taxon>
        <taxon>Stenosarchaea group</taxon>
        <taxon>Halobacteria</taxon>
        <taxon>Halobacteriales</taxon>
        <taxon>Haloferacaceae</taxon>
        <taxon>Halorubrum</taxon>
    </lineage>
</organism>
<dbReference type="EMBL" id="JAGGKQ010000003">
    <property type="protein sequence ID" value="MBP1921511.1"/>
    <property type="molecule type" value="Genomic_DNA"/>
</dbReference>
<dbReference type="AlphaFoldDB" id="A0A8T4GDE9"/>
<name>A0A8T4GDE9_9EURY</name>
<comment type="caution">
    <text evidence="1">The sequence shown here is derived from an EMBL/GenBank/DDBJ whole genome shotgun (WGS) entry which is preliminary data.</text>
</comment>
<proteinExistence type="predicted"/>
<protein>
    <submittedName>
        <fullName evidence="1">Uncharacterized protein</fullName>
    </submittedName>
</protein>
<dbReference type="Proteomes" id="UP000823588">
    <property type="component" value="Unassembled WGS sequence"/>
</dbReference>
<keyword evidence="2" id="KW-1185">Reference proteome</keyword>